<dbReference type="EMBL" id="JBHSBB010000014">
    <property type="protein sequence ID" value="MFC4034572.1"/>
    <property type="molecule type" value="Genomic_DNA"/>
</dbReference>
<keyword evidence="2" id="KW-1185">Reference proteome</keyword>
<name>A0ABV8HTV0_9ACTN</name>
<sequence>MIEYVARSGPPEAMNCPAFICDTCRNQVVAEGIVTWATTIGRDGDRGPHQQTPVYVAHKGRCGRGLELWIEQHYPAADGWIDLWDDLEDFVCQLTHNLTNAFADDTEGTYHPHRLVHPKERR</sequence>
<gene>
    <name evidence="1" type="ORF">ACFO3J_24290</name>
</gene>
<reference evidence="2" key="1">
    <citation type="journal article" date="2019" name="Int. J. Syst. Evol. Microbiol.">
        <title>The Global Catalogue of Microorganisms (GCM) 10K type strain sequencing project: providing services to taxonomists for standard genome sequencing and annotation.</title>
        <authorList>
            <consortium name="The Broad Institute Genomics Platform"/>
            <consortium name="The Broad Institute Genome Sequencing Center for Infectious Disease"/>
            <person name="Wu L."/>
            <person name="Ma J."/>
        </authorList>
    </citation>
    <scope>NUCLEOTIDE SEQUENCE [LARGE SCALE GENOMIC DNA]</scope>
    <source>
        <strain evidence="2">CGMCC 4.7237</strain>
    </source>
</reference>
<comment type="caution">
    <text evidence="1">The sequence shown here is derived from an EMBL/GenBank/DDBJ whole genome shotgun (WGS) entry which is preliminary data.</text>
</comment>
<organism evidence="1 2">
    <name type="scientific">Streptomyces polygonati</name>
    <dbReference type="NCBI Taxonomy" id="1617087"/>
    <lineage>
        <taxon>Bacteria</taxon>
        <taxon>Bacillati</taxon>
        <taxon>Actinomycetota</taxon>
        <taxon>Actinomycetes</taxon>
        <taxon>Kitasatosporales</taxon>
        <taxon>Streptomycetaceae</taxon>
        <taxon>Streptomyces</taxon>
    </lineage>
</organism>
<evidence type="ECO:0000313" key="2">
    <source>
        <dbReference type="Proteomes" id="UP001595765"/>
    </source>
</evidence>
<protein>
    <submittedName>
        <fullName evidence="1">Uncharacterized protein</fullName>
    </submittedName>
</protein>
<dbReference type="Proteomes" id="UP001595765">
    <property type="component" value="Unassembled WGS sequence"/>
</dbReference>
<proteinExistence type="predicted"/>
<dbReference type="RefSeq" id="WP_386432914.1">
    <property type="nucleotide sequence ID" value="NZ_JBHSBB010000014.1"/>
</dbReference>
<accession>A0ABV8HTV0</accession>
<evidence type="ECO:0000313" key="1">
    <source>
        <dbReference type="EMBL" id="MFC4034572.1"/>
    </source>
</evidence>